<protein>
    <submittedName>
        <fullName evidence="1">Uncharacterized protein</fullName>
    </submittedName>
</protein>
<dbReference type="EMBL" id="ML996159">
    <property type="protein sequence ID" value="KAF2733582.1"/>
    <property type="molecule type" value="Genomic_DNA"/>
</dbReference>
<gene>
    <name evidence="1" type="ORF">EJ04DRAFT_268823</name>
</gene>
<organism evidence="1 2">
    <name type="scientific">Polyplosphaeria fusca</name>
    <dbReference type="NCBI Taxonomy" id="682080"/>
    <lineage>
        <taxon>Eukaryota</taxon>
        <taxon>Fungi</taxon>
        <taxon>Dikarya</taxon>
        <taxon>Ascomycota</taxon>
        <taxon>Pezizomycotina</taxon>
        <taxon>Dothideomycetes</taxon>
        <taxon>Pleosporomycetidae</taxon>
        <taxon>Pleosporales</taxon>
        <taxon>Tetraplosphaeriaceae</taxon>
        <taxon>Polyplosphaeria</taxon>
    </lineage>
</organism>
<evidence type="ECO:0000313" key="1">
    <source>
        <dbReference type="EMBL" id="KAF2733582.1"/>
    </source>
</evidence>
<dbReference type="Proteomes" id="UP000799444">
    <property type="component" value="Unassembled WGS sequence"/>
</dbReference>
<comment type="caution">
    <text evidence="1">The sequence shown here is derived from an EMBL/GenBank/DDBJ whole genome shotgun (WGS) entry which is preliminary data.</text>
</comment>
<name>A0A9P4QYM1_9PLEO</name>
<evidence type="ECO:0000313" key="2">
    <source>
        <dbReference type="Proteomes" id="UP000799444"/>
    </source>
</evidence>
<accession>A0A9P4QYM1</accession>
<dbReference type="AlphaFoldDB" id="A0A9P4QYM1"/>
<sequence length="135" mass="15065">MICVLYTGCTFLLCRVYGRNSGVGSQLFSLSIYFHSPRSWNFCQGEGPTRNFASAPRPVNDESIQILYWFSISRQATRSSIALFVGMASITEVPANEAQYNATISKLAARYRTSKEARSLHGRVHIPVVFAPSHK</sequence>
<reference evidence="1" key="1">
    <citation type="journal article" date="2020" name="Stud. Mycol.">
        <title>101 Dothideomycetes genomes: a test case for predicting lifestyles and emergence of pathogens.</title>
        <authorList>
            <person name="Haridas S."/>
            <person name="Albert R."/>
            <person name="Binder M."/>
            <person name="Bloem J."/>
            <person name="Labutti K."/>
            <person name="Salamov A."/>
            <person name="Andreopoulos B."/>
            <person name="Baker S."/>
            <person name="Barry K."/>
            <person name="Bills G."/>
            <person name="Bluhm B."/>
            <person name="Cannon C."/>
            <person name="Castanera R."/>
            <person name="Culley D."/>
            <person name="Daum C."/>
            <person name="Ezra D."/>
            <person name="Gonzalez J."/>
            <person name="Henrissat B."/>
            <person name="Kuo A."/>
            <person name="Liang C."/>
            <person name="Lipzen A."/>
            <person name="Lutzoni F."/>
            <person name="Magnuson J."/>
            <person name="Mondo S."/>
            <person name="Nolan M."/>
            <person name="Ohm R."/>
            <person name="Pangilinan J."/>
            <person name="Park H.-J."/>
            <person name="Ramirez L."/>
            <person name="Alfaro M."/>
            <person name="Sun H."/>
            <person name="Tritt A."/>
            <person name="Yoshinaga Y."/>
            <person name="Zwiers L.-H."/>
            <person name="Turgeon B."/>
            <person name="Goodwin S."/>
            <person name="Spatafora J."/>
            <person name="Crous P."/>
            <person name="Grigoriev I."/>
        </authorList>
    </citation>
    <scope>NUCLEOTIDE SEQUENCE</scope>
    <source>
        <strain evidence="1">CBS 125425</strain>
    </source>
</reference>
<keyword evidence="2" id="KW-1185">Reference proteome</keyword>
<proteinExistence type="predicted"/>